<gene>
    <name evidence="4" type="ORF">FHS56_000681</name>
</gene>
<dbReference type="Gene3D" id="3.90.1150.10">
    <property type="entry name" value="Aspartate Aminotransferase, domain 1"/>
    <property type="match status" value="1"/>
</dbReference>
<dbReference type="GO" id="GO:0004648">
    <property type="term" value="F:O-phospho-L-serine:2-oxoglutarate aminotransferase activity"/>
    <property type="evidence" value="ECO:0007669"/>
    <property type="project" value="UniProtKB-EC"/>
</dbReference>
<dbReference type="SUPFAM" id="SSF53383">
    <property type="entry name" value="PLP-dependent transferases"/>
    <property type="match status" value="1"/>
</dbReference>
<evidence type="ECO:0000256" key="2">
    <source>
        <dbReference type="ARBA" id="ARBA00022898"/>
    </source>
</evidence>
<dbReference type="InterPro" id="IPR015424">
    <property type="entry name" value="PyrdxlP-dep_Trfase"/>
</dbReference>
<dbReference type="GO" id="GO:0004760">
    <property type="term" value="F:L-serine-pyruvate transaminase activity"/>
    <property type="evidence" value="ECO:0007669"/>
    <property type="project" value="TreeGrafter"/>
</dbReference>
<dbReference type="PANTHER" id="PTHR21152">
    <property type="entry name" value="AMINOTRANSFERASE CLASS V"/>
    <property type="match status" value="1"/>
</dbReference>
<evidence type="ECO:0000313" key="5">
    <source>
        <dbReference type="Proteomes" id="UP000537126"/>
    </source>
</evidence>
<dbReference type="InterPro" id="IPR015422">
    <property type="entry name" value="PyrdxlP-dep_Trfase_small"/>
</dbReference>
<evidence type="ECO:0000313" key="4">
    <source>
        <dbReference type="EMBL" id="NIK73195.1"/>
    </source>
</evidence>
<keyword evidence="4" id="KW-0032">Aminotransferase</keyword>
<reference evidence="4 5" key="1">
    <citation type="submission" date="2020-03" db="EMBL/GenBank/DDBJ databases">
        <title>Genomic Encyclopedia of Type Strains, Phase IV (KMG-IV): sequencing the most valuable type-strain genomes for metagenomic binning, comparative biology and taxonomic classification.</title>
        <authorList>
            <person name="Goeker M."/>
        </authorList>
    </citation>
    <scope>NUCLEOTIDE SEQUENCE [LARGE SCALE GENOMIC DNA]</scope>
    <source>
        <strain evidence="4 5">DSM 5718</strain>
    </source>
</reference>
<evidence type="ECO:0000256" key="1">
    <source>
        <dbReference type="ARBA" id="ARBA00001933"/>
    </source>
</evidence>
<comment type="caution">
    <text evidence="4">The sequence shown here is derived from an EMBL/GenBank/DDBJ whole genome shotgun (WGS) entry which is preliminary data.</text>
</comment>
<dbReference type="Proteomes" id="UP000537126">
    <property type="component" value="Unassembled WGS sequence"/>
</dbReference>
<feature type="domain" description="Aminotransferase class V" evidence="3">
    <location>
        <begin position="11"/>
        <end position="267"/>
    </location>
</feature>
<dbReference type="Pfam" id="PF00266">
    <property type="entry name" value="Aminotran_5"/>
    <property type="match status" value="1"/>
</dbReference>
<comment type="cofactor">
    <cofactor evidence="1">
        <name>pyridoxal 5'-phosphate</name>
        <dbReference type="ChEBI" id="CHEBI:597326"/>
    </cofactor>
</comment>
<evidence type="ECO:0000259" key="3">
    <source>
        <dbReference type="Pfam" id="PF00266"/>
    </source>
</evidence>
<dbReference type="EMBL" id="JAASRN010000001">
    <property type="protein sequence ID" value="NIK73195.1"/>
    <property type="molecule type" value="Genomic_DNA"/>
</dbReference>
<sequence>MNPPITFNPGPAQVYSLLQEALQEAYAKGILSLPHRSKAFEEMVARCRLLIQQKLDLPANYALLFLSSATESWEVIAQSLIRERSTHLYSGAFGERCFAYTQHLHPAATGLAFELNDDPCHLLEQIPSDSELIAITHNETSNATTLPALFLSQLHEQFPDALLSVDATSSMGGVVLPWTQADIWYASVQKCFGLPAGLGIMCLSPRAVARVHEIGESGRYNSLSYMLEKMEKNQTTYTPNVLNIYLLMRVLEHIPHIIEIDLKLRQRAKTWYHFFEEHSLWQPLVANASNRSVTVIGVQGEPTQVQAFKQHALKRSIYIGNGYGQWKNHSFRIANFPAIPDTHFQQLLDVFSTFQSV</sequence>
<keyword evidence="5" id="KW-1185">Reference proteome</keyword>
<dbReference type="GO" id="GO:0019265">
    <property type="term" value="P:glycine biosynthetic process, by transamination of glyoxylate"/>
    <property type="evidence" value="ECO:0007669"/>
    <property type="project" value="TreeGrafter"/>
</dbReference>
<organism evidence="4 5">
    <name type="scientific">Thermonema lapsum</name>
    <dbReference type="NCBI Taxonomy" id="28195"/>
    <lineage>
        <taxon>Bacteria</taxon>
        <taxon>Pseudomonadati</taxon>
        <taxon>Bacteroidota</taxon>
        <taxon>Cytophagia</taxon>
        <taxon>Cytophagales</taxon>
        <taxon>Thermonemataceae</taxon>
        <taxon>Thermonema</taxon>
    </lineage>
</organism>
<dbReference type="InterPro" id="IPR015421">
    <property type="entry name" value="PyrdxlP-dep_Trfase_major"/>
</dbReference>
<dbReference type="GO" id="GO:0008453">
    <property type="term" value="F:alanine-glyoxylate transaminase activity"/>
    <property type="evidence" value="ECO:0007669"/>
    <property type="project" value="TreeGrafter"/>
</dbReference>
<accession>A0A846MP09</accession>
<name>A0A846MP09_9BACT</name>
<dbReference type="PANTHER" id="PTHR21152:SF40">
    <property type="entry name" value="ALANINE--GLYOXYLATE AMINOTRANSFERASE"/>
    <property type="match status" value="1"/>
</dbReference>
<dbReference type="Gene3D" id="3.40.640.10">
    <property type="entry name" value="Type I PLP-dependent aspartate aminotransferase-like (Major domain)"/>
    <property type="match status" value="1"/>
</dbReference>
<keyword evidence="2" id="KW-0663">Pyridoxal phosphate</keyword>
<protein>
    <submittedName>
        <fullName evidence="4">Phosphoserine aminotransferase</fullName>
        <ecNumber evidence="4">2.6.1.52</ecNumber>
    </submittedName>
</protein>
<keyword evidence="4" id="KW-0808">Transferase</keyword>
<dbReference type="EC" id="2.6.1.52" evidence="4"/>
<dbReference type="AlphaFoldDB" id="A0A846MP09"/>
<proteinExistence type="predicted"/>
<dbReference type="RefSeq" id="WP_166918462.1">
    <property type="nucleotide sequence ID" value="NZ_JAASRN010000001.1"/>
</dbReference>
<dbReference type="InterPro" id="IPR000192">
    <property type="entry name" value="Aminotrans_V_dom"/>
</dbReference>